<gene>
    <name evidence="1" type="ORF">JYB87_12610</name>
</gene>
<name>A0ABX7QMB9_9GAMM</name>
<dbReference type="RefSeq" id="WP_207353835.1">
    <property type="nucleotide sequence ID" value="NZ_CP071503.1"/>
</dbReference>
<proteinExistence type="predicted"/>
<reference evidence="1 2" key="1">
    <citation type="submission" date="2021-03" db="EMBL/GenBank/DDBJ databases">
        <title>Novel species identification of genus Shewanella.</title>
        <authorList>
            <person name="Liu G."/>
            <person name="Zhang Q."/>
        </authorList>
    </citation>
    <scope>NUCLEOTIDE SEQUENCE [LARGE SCALE GENOMIC DNA]</scope>
    <source>
        <strain evidence="1 2">FJAT-51800</strain>
    </source>
</reference>
<dbReference type="EMBL" id="CP071503">
    <property type="protein sequence ID" value="QSX32594.1"/>
    <property type="molecule type" value="Genomic_DNA"/>
</dbReference>
<evidence type="ECO:0000313" key="2">
    <source>
        <dbReference type="Proteomes" id="UP000662770"/>
    </source>
</evidence>
<sequence>MAKRNWKKVTANSLRHAMELCLEHARERKNLSVDRVADLMGLPNKWTLYKWLENGRMPSVLIRPFEYACGITLMTRYLATSGGQLVIDIPAGKRADVSDINALHSSFSDAMGLLIKFYDGQSEADETLGALTRLMGGIAWHRENVNKSLTPELELFGGSDE</sequence>
<evidence type="ECO:0008006" key="3">
    <source>
        <dbReference type="Google" id="ProtNLM"/>
    </source>
</evidence>
<protein>
    <recommendedName>
        <fullName evidence="3">Bacteriophage CI repressor helix-turn-helix domain-containing protein</fullName>
    </recommendedName>
</protein>
<organism evidence="1 2">
    <name type="scientific">Shewanella avicenniae</name>
    <dbReference type="NCBI Taxonomy" id="2814294"/>
    <lineage>
        <taxon>Bacteria</taxon>
        <taxon>Pseudomonadati</taxon>
        <taxon>Pseudomonadota</taxon>
        <taxon>Gammaproteobacteria</taxon>
        <taxon>Alteromonadales</taxon>
        <taxon>Shewanellaceae</taxon>
        <taxon>Shewanella</taxon>
    </lineage>
</organism>
<accession>A0ABX7QMB9</accession>
<evidence type="ECO:0000313" key="1">
    <source>
        <dbReference type="EMBL" id="QSX32594.1"/>
    </source>
</evidence>
<dbReference type="Proteomes" id="UP000662770">
    <property type="component" value="Chromosome"/>
</dbReference>
<keyword evidence="2" id="KW-1185">Reference proteome</keyword>